<reference evidence="2" key="1">
    <citation type="journal article" date="2023" name="Hortic. Res.">
        <title>A chromosome-level phased genome enabling allele-level studies in sweet orange: a case study on citrus Huanglongbing tolerance.</title>
        <authorList>
            <person name="Wu B."/>
            <person name="Yu Q."/>
            <person name="Deng Z."/>
            <person name="Duan Y."/>
            <person name="Luo F."/>
            <person name="Gmitter F. Jr."/>
        </authorList>
    </citation>
    <scope>NUCLEOTIDE SEQUENCE [LARGE SCALE GENOMIC DNA]</scope>
    <source>
        <strain evidence="2">cv. Valencia</strain>
    </source>
</reference>
<name>A0ACB8JYR7_CITSI</name>
<keyword evidence="2" id="KW-1185">Reference proteome</keyword>
<organism evidence="1 2">
    <name type="scientific">Citrus sinensis</name>
    <name type="common">Sweet orange</name>
    <name type="synonym">Citrus aurantium var. sinensis</name>
    <dbReference type="NCBI Taxonomy" id="2711"/>
    <lineage>
        <taxon>Eukaryota</taxon>
        <taxon>Viridiplantae</taxon>
        <taxon>Streptophyta</taxon>
        <taxon>Embryophyta</taxon>
        <taxon>Tracheophyta</taxon>
        <taxon>Spermatophyta</taxon>
        <taxon>Magnoliopsida</taxon>
        <taxon>eudicotyledons</taxon>
        <taxon>Gunneridae</taxon>
        <taxon>Pentapetalae</taxon>
        <taxon>rosids</taxon>
        <taxon>malvids</taxon>
        <taxon>Sapindales</taxon>
        <taxon>Rutaceae</taxon>
        <taxon>Aurantioideae</taxon>
        <taxon>Citrus</taxon>
    </lineage>
</organism>
<dbReference type="EMBL" id="CM039175">
    <property type="protein sequence ID" value="KAH9737738.1"/>
    <property type="molecule type" value="Genomic_DNA"/>
</dbReference>
<dbReference type="Proteomes" id="UP000829398">
    <property type="component" value="Chromosome 6"/>
</dbReference>
<gene>
    <name evidence="1" type="ORF">KPL71_018544</name>
</gene>
<sequence length="309" mass="35091">MSYFLNLLENFSELRVVGESGTGACCTKPWCDKPLSHEAWCDKRLSHEHLVRQAPVAPSLGAAGLGSGTFGDDVLEDEEEAGSFKEIVGEAFALSGTSNPGDHLPMLNWISNYEKRIVKISKRMDEFFQRLVDERRNKYIIYVRRMCTIHASTQEFKSKIFAEGLPFFLDSDSLGGYFEKHFEPIEDARVAEFQTEKQCVSRGFGFVTFKHEKSAAAAVQARFVTIMGKEVEIKSAVPKEVLFAELQKQSAQQQELKHEHQARLGAKIPDERTMEQIISRHAKESCFWFVKKGNLGRKACVWLMLIEKN</sequence>
<accession>A0ACB8JYR7</accession>
<proteinExistence type="predicted"/>
<evidence type="ECO:0000313" key="2">
    <source>
        <dbReference type="Proteomes" id="UP000829398"/>
    </source>
</evidence>
<protein>
    <submittedName>
        <fullName evidence="1">Uncharacterized protein</fullName>
    </submittedName>
</protein>
<evidence type="ECO:0000313" key="1">
    <source>
        <dbReference type="EMBL" id="KAH9737738.1"/>
    </source>
</evidence>
<comment type="caution">
    <text evidence="1">The sequence shown here is derived from an EMBL/GenBank/DDBJ whole genome shotgun (WGS) entry which is preliminary data.</text>
</comment>